<name>A0ABT3EKJ7_9FLAO</name>
<reference evidence="1" key="1">
    <citation type="submission" date="2022-10" db="EMBL/GenBank/DDBJ databases">
        <title>Flavobacterium sp. nov., a bacterium isolated from lake sediment.</title>
        <authorList>
            <person name="Qu J.-H."/>
        </authorList>
    </citation>
    <scope>NUCLEOTIDE SEQUENCE</scope>
    <source>
        <strain evidence="1">TH16-21</strain>
    </source>
</reference>
<evidence type="ECO:0008006" key="3">
    <source>
        <dbReference type="Google" id="ProtNLM"/>
    </source>
</evidence>
<proteinExistence type="predicted"/>
<gene>
    <name evidence="1" type="ORF">OJ995_12830</name>
</gene>
<accession>A0ABT3EKJ7</accession>
<organism evidence="1 2">
    <name type="scientific">Flavobacterium lacisediminis</name>
    <dbReference type="NCBI Taxonomy" id="2989705"/>
    <lineage>
        <taxon>Bacteria</taxon>
        <taxon>Pseudomonadati</taxon>
        <taxon>Bacteroidota</taxon>
        <taxon>Flavobacteriia</taxon>
        <taxon>Flavobacteriales</taxon>
        <taxon>Flavobacteriaceae</taxon>
        <taxon>Flavobacterium</taxon>
    </lineage>
</organism>
<protein>
    <recommendedName>
        <fullName evidence="3">NERD domain-containing protein</fullName>
    </recommendedName>
</protein>
<evidence type="ECO:0000313" key="2">
    <source>
        <dbReference type="Proteomes" id="UP001165677"/>
    </source>
</evidence>
<dbReference type="EMBL" id="JAPCIO010000012">
    <property type="protein sequence ID" value="MCW1149107.1"/>
    <property type="molecule type" value="Genomic_DNA"/>
</dbReference>
<keyword evidence="2" id="KW-1185">Reference proteome</keyword>
<sequence>MAMYGYSERGIINSLLFTIGNDVSLMNEFISLINIPTLFEQGKPKSYDILLEQSFSQFGDADLVIIMHYENNQKSKVLFIEGKVKTYQKKHWSIQKQYEEFNKEGKIKKNTSNLFFQLHLKKLLIDNAEKISNNEIVEEPWYETQRSIGKNDIVKNAFNKVKNCDAYYIGLIPSTQNEINNFVKSNANSDTVTILNSMHFLTWHLVKEFCENKELEAVLLNFKYNEQQIF</sequence>
<dbReference type="Proteomes" id="UP001165677">
    <property type="component" value="Unassembled WGS sequence"/>
</dbReference>
<evidence type="ECO:0000313" key="1">
    <source>
        <dbReference type="EMBL" id="MCW1149107.1"/>
    </source>
</evidence>
<comment type="caution">
    <text evidence="1">The sequence shown here is derived from an EMBL/GenBank/DDBJ whole genome shotgun (WGS) entry which is preliminary data.</text>
</comment>
<dbReference type="RefSeq" id="WP_264369795.1">
    <property type="nucleotide sequence ID" value="NZ_JAPCIO010000012.1"/>
</dbReference>